<reference evidence="2" key="1">
    <citation type="submission" date="2023-05" db="EMBL/GenBank/DDBJ databases">
        <authorList>
            <person name="Huff M."/>
        </authorList>
    </citation>
    <scope>NUCLEOTIDE SEQUENCE</scope>
</reference>
<organism evidence="2 3">
    <name type="scientific">Fraxinus pennsylvanica</name>
    <dbReference type="NCBI Taxonomy" id="56036"/>
    <lineage>
        <taxon>Eukaryota</taxon>
        <taxon>Viridiplantae</taxon>
        <taxon>Streptophyta</taxon>
        <taxon>Embryophyta</taxon>
        <taxon>Tracheophyta</taxon>
        <taxon>Spermatophyta</taxon>
        <taxon>Magnoliopsida</taxon>
        <taxon>eudicotyledons</taxon>
        <taxon>Gunneridae</taxon>
        <taxon>Pentapetalae</taxon>
        <taxon>asterids</taxon>
        <taxon>lamiids</taxon>
        <taxon>Lamiales</taxon>
        <taxon>Oleaceae</taxon>
        <taxon>Oleeae</taxon>
        <taxon>Fraxinus</taxon>
    </lineage>
</organism>
<dbReference type="EMBL" id="OU503038">
    <property type="protein sequence ID" value="CAI9757626.1"/>
    <property type="molecule type" value="Genomic_DNA"/>
</dbReference>
<accession>A0AAD1YWZ6</accession>
<evidence type="ECO:0000256" key="1">
    <source>
        <dbReference type="SAM" id="MobiDB-lite"/>
    </source>
</evidence>
<sequence length="170" mass="19550">MRYRQWCAAVVVAPPHTFSILCAVSQCIFPRSAMDLCWGGRCGGGSRDAGVRRSLKFDYQDKESTQYIGGDNVLKSNKPLRNTFNKSRSQQNQTTKDEQKRQFSDTDVLRALQKATTHKSKKKKDKRDTISRDGKFVEREIQGTVDYANVRTLCIKIEWIAQLEELERQL</sequence>
<evidence type="ECO:0000313" key="3">
    <source>
        <dbReference type="Proteomes" id="UP000834106"/>
    </source>
</evidence>
<feature type="compositionally biased region" description="Polar residues" evidence="1">
    <location>
        <begin position="79"/>
        <end position="94"/>
    </location>
</feature>
<gene>
    <name evidence="2" type="ORF">FPE_LOCUS5056</name>
</gene>
<feature type="region of interest" description="Disordered" evidence="1">
    <location>
        <begin position="69"/>
        <end position="103"/>
    </location>
</feature>
<keyword evidence="3" id="KW-1185">Reference proteome</keyword>
<dbReference type="Proteomes" id="UP000834106">
    <property type="component" value="Chromosome 3"/>
</dbReference>
<dbReference type="PANTHER" id="PTHR37728:SF1">
    <property type="entry name" value="OS06G0132300 PROTEIN"/>
    <property type="match status" value="1"/>
</dbReference>
<protein>
    <submittedName>
        <fullName evidence="2">Uncharacterized protein</fullName>
    </submittedName>
</protein>
<name>A0AAD1YWZ6_9LAMI</name>
<dbReference type="AlphaFoldDB" id="A0AAD1YWZ6"/>
<evidence type="ECO:0000313" key="2">
    <source>
        <dbReference type="EMBL" id="CAI9757626.1"/>
    </source>
</evidence>
<proteinExistence type="predicted"/>
<dbReference type="PANTHER" id="PTHR37728">
    <property type="entry name" value="BNAA04G26730D PROTEIN"/>
    <property type="match status" value="1"/>
</dbReference>